<evidence type="ECO:0000256" key="1">
    <source>
        <dbReference type="ARBA" id="ARBA00022603"/>
    </source>
</evidence>
<reference evidence="7 8" key="1">
    <citation type="submission" date="2017-06" db="EMBL/GenBank/DDBJ databases">
        <title>Streptomyces albireticuli Genome sequencing and assembly.</title>
        <authorList>
            <person name="Wang Y."/>
            <person name="Du B."/>
            <person name="Ding Y."/>
            <person name="Liu H."/>
            <person name="Hou Q."/>
            <person name="Liu K."/>
            <person name="Yao L."/>
            <person name="Wang C."/>
        </authorList>
    </citation>
    <scope>NUCLEOTIDE SEQUENCE [LARGE SCALE GENOMIC DNA]</scope>
    <source>
        <strain evidence="7 8">MDJK11</strain>
    </source>
</reference>
<dbReference type="Gene3D" id="3.40.50.150">
    <property type="entry name" value="Vaccinia Virus protein VP39"/>
    <property type="match status" value="1"/>
</dbReference>
<dbReference type="PROSITE" id="PS51683">
    <property type="entry name" value="SAM_OMT_II"/>
    <property type="match status" value="1"/>
</dbReference>
<feature type="domain" description="O-methyltransferase dimerisation" evidence="6">
    <location>
        <begin position="16"/>
        <end position="90"/>
    </location>
</feature>
<dbReference type="InterPro" id="IPR012967">
    <property type="entry name" value="COMT_dimerisation"/>
</dbReference>
<keyword evidence="2 7" id="KW-0808">Transferase</keyword>
<dbReference type="SUPFAM" id="SSF53335">
    <property type="entry name" value="S-adenosyl-L-methionine-dependent methyltransferases"/>
    <property type="match status" value="1"/>
</dbReference>
<evidence type="ECO:0000256" key="4">
    <source>
        <dbReference type="PIRSR" id="PIRSR005739-1"/>
    </source>
</evidence>
<dbReference type="AlphaFoldDB" id="A0A1Z2LBI8"/>
<sequence length="338" mass="36510">MDTPRPDSSLVAQLSEHALAYLHSAALRTAARIGVADHLAEGPRTPEQLAGPLGVSGPYLRRVLRLLATRQIFREDAEGAFHLTPAADLLRSDVPSSMRRGVIMLTDELFWTPAGRLEDTVRAGRTTFEDLYGAPYFDHLARSPEAAESFHTGMASVSDGDDAATCAAYDFPGTGTVVDVGGGRGGLLRRVLLDNPGLSGILYDRADVLRDHSLGIPELAGRWRTEPGDFFSSVPAGADIYLLKRILHDWTDAECLTILRGCRAAMKEGGRLLVVDTVVAPGNEPSYAKVLDLLMMASLNGRERGEEDFRRLFAESRLELAGIRPTDSSLSVVVATAV</sequence>
<feature type="domain" description="O-methyltransferase C-terminal" evidence="5">
    <location>
        <begin position="116"/>
        <end position="315"/>
    </location>
</feature>
<evidence type="ECO:0000256" key="2">
    <source>
        <dbReference type="ARBA" id="ARBA00022679"/>
    </source>
</evidence>
<evidence type="ECO:0000313" key="7">
    <source>
        <dbReference type="EMBL" id="ARZ71591.1"/>
    </source>
</evidence>
<dbReference type="RefSeq" id="WP_087929369.1">
    <property type="nucleotide sequence ID" value="NZ_CP021744.1"/>
</dbReference>
<dbReference type="GO" id="GO:0008171">
    <property type="term" value="F:O-methyltransferase activity"/>
    <property type="evidence" value="ECO:0007669"/>
    <property type="project" value="InterPro"/>
</dbReference>
<dbReference type="InterPro" id="IPR036390">
    <property type="entry name" value="WH_DNA-bd_sf"/>
</dbReference>
<gene>
    <name evidence="7" type="ORF">SMD11_6015</name>
</gene>
<protein>
    <submittedName>
        <fullName evidence="7">SAM-dependent methyltransferase</fullName>
    </submittedName>
</protein>
<dbReference type="SUPFAM" id="SSF46785">
    <property type="entry name" value="Winged helix' DNA-binding domain"/>
    <property type="match status" value="1"/>
</dbReference>
<dbReference type="GO" id="GO:0032259">
    <property type="term" value="P:methylation"/>
    <property type="evidence" value="ECO:0007669"/>
    <property type="project" value="UniProtKB-KW"/>
</dbReference>
<keyword evidence="1 7" id="KW-0489">Methyltransferase</keyword>
<dbReference type="Pfam" id="PF00891">
    <property type="entry name" value="Methyltransf_2"/>
    <property type="match status" value="1"/>
</dbReference>
<dbReference type="InterPro" id="IPR016461">
    <property type="entry name" value="COMT-like"/>
</dbReference>
<dbReference type="PIRSF" id="PIRSF005739">
    <property type="entry name" value="O-mtase"/>
    <property type="match status" value="1"/>
</dbReference>
<dbReference type="PANTHER" id="PTHR43712">
    <property type="entry name" value="PUTATIVE (AFU_ORTHOLOGUE AFUA_4G14580)-RELATED"/>
    <property type="match status" value="1"/>
</dbReference>
<dbReference type="InterPro" id="IPR036388">
    <property type="entry name" value="WH-like_DNA-bd_sf"/>
</dbReference>
<name>A0A1Z2LBI8_9ACTN</name>
<dbReference type="GO" id="GO:0046983">
    <property type="term" value="F:protein dimerization activity"/>
    <property type="evidence" value="ECO:0007669"/>
    <property type="project" value="InterPro"/>
</dbReference>
<organism evidence="7 8">
    <name type="scientific">Streptomyces albireticuli</name>
    <dbReference type="NCBI Taxonomy" id="1940"/>
    <lineage>
        <taxon>Bacteria</taxon>
        <taxon>Bacillati</taxon>
        <taxon>Actinomycetota</taxon>
        <taxon>Actinomycetes</taxon>
        <taxon>Kitasatosporales</taxon>
        <taxon>Streptomycetaceae</taxon>
        <taxon>Streptomyces</taxon>
    </lineage>
</organism>
<feature type="active site" description="Proton acceptor" evidence="4">
    <location>
        <position position="248"/>
    </location>
</feature>
<evidence type="ECO:0000256" key="3">
    <source>
        <dbReference type="ARBA" id="ARBA00022691"/>
    </source>
</evidence>
<dbReference type="OrthoDB" id="4145676at2"/>
<dbReference type="Proteomes" id="UP000195755">
    <property type="component" value="Chromosome"/>
</dbReference>
<dbReference type="InterPro" id="IPR029063">
    <property type="entry name" value="SAM-dependent_MTases_sf"/>
</dbReference>
<evidence type="ECO:0000259" key="5">
    <source>
        <dbReference type="Pfam" id="PF00891"/>
    </source>
</evidence>
<evidence type="ECO:0000313" key="8">
    <source>
        <dbReference type="Proteomes" id="UP000195755"/>
    </source>
</evidence>
<dbReference type="KEGG" id="salj:SMD11_6015"/>
<dbReference type="Gene3D" id="1.10.10.10">
    <property type="entry name" value="Winged helix-like DNA-binding domain superfamily/Winged helix DNA-binding domain"/>
    <property type="match status" value="1"/>
</dbReference>
<dbReference type="EMBL" id="CP021744">
    <property type="protein sequence ID" value="ARZ71591.1"/>
    <property type="molecule type" value="Genomic_DNA"/>
</dbReference>
<dbReference type="PANTHER" id="PTHR43712:SF2">
    <property type="entry name" value="O-METHYLTRANSFERASE CICE"/>
    <property type="match status" value="1"/>
</dbReference>
<evidence type="ECO:0000259" key="6">
    <source>
        <dbReference type="Pfam" id="PF08100"/>
    </source>
</evidence>
<keyword evidence="3" id="KW-0949">S-adenosyl-L-methionine</keyword>
<dbReference type="Pfam" id="PF08100">
    <property type="entry name" value="Dimerisation"/>
    <property type="match status" value="1"/>
</dbReference>
<proteinExistence type="predicted"/>
<dbReference type="InterPro" id="IPR001077">
    <property type="entry name" value="COMT_C"/>
</dbReference>
<accession>A0A1Z2LBI8</accession>